<comment type="caution">
    <text evidence="1">The sequence shown here is derived from an EMBL/GenBank/DDBJ whole genome shotgun (WGS) entry which is preliminary data.</text>
</comment>
<evidence type="ECO:0000313" key="1">
    <source>
        <dbReference type="EMBL" id="MCR2747607.1"/>
    </source>
</evidence>
<protein>
    <recommendedName>
        <fullName evidence="3">Type IV pilus biogenesis protein PilP</fullName>
    </recommendedName>
</protein>
<gene>
    <name evidence="1" type="ORF">NSP04_13230</name>
</gene>
<dbReference type="EMBL" id="JANKHG010000026">
    <property type="protein sequence ID" value="MCR2747607.1"/>
    <property type="molecule type" value="Genomic_DNA"/>
</dbReference>
<evidence type="ECO:0000313" key="2">
    <source>
        <dbReference type="Proteomes" id="UP001165267"/>
    </source>
</evidence>
<organism evidence="1 2">
    <name type="scientific">Limnobacter parvus</name>
    <dbReference type="NCBI Taxonomy" id="2939690"/>
    <lineage>
        <taxon>Bacteria</taxon>
        <taxon>Pseudomonadati</taxon>
        <taxon>Pseudomonadota</taxon>
        <taxon>Betaproteobacteria</taxon>
        <taxon>Burkholderiales</taxon>
        <taxon>Burkholderiaceae</taxon>
        <taxon>Limnobacter</taxon>
    </lineage>
</organism>
<sequence>MRIKQNRLSFLVLAGWVGLAVLPAGLNVAHAQNLSVTEGAISIRALADRQRRLEQLEFLNNINPENTAPRMIDSQSLQVGGESVQILPPLGMQAAPVVEQEFEPVNTVLSVYGPEGKLIAEVAASQGAIKQYQVGSAWAGYRITDISREGVTVVRSGKTRLIPVGGKL</sequence>
<keyword evidence="2" id="KW-1185">Reference proteome</keyword>
<name>A0ABT1XJZ3_9BURK</name>
<reference evidence="1" key="1">
    <citation type="submission" date="2022-07" db="EMBL/GenBank/DDBJ databases">
        <authorList>
            <person name="Xamxidin M."/>
        </authorList>
    </citation>
    <scope>NUCLEOTIDE SEQUENCE</scope>
    <source>
        <strain evidence="1">YS8-69</strain>
    </source>
</reference>
<proteinExistence type="predicted"/>
<dbReference type="Proteomes" id="UP001165267">
    <property type="component" value="Unassembled WGS sequence"/>
</dbReference>
<evidence type="ECO:0008006" key="3">
    <source>
        <dbReference type="Google" id="ProtNLM"/>
    </source>
</evidence>
<accession>A0ABT1XJZ3</accession>
<dbReference type="RefSeq" id="WP_257512826.1">
    <property type="nucleotide sequence ID" value="NZ_JANKHG010000026.1"/>
</dbReference>